<reference evidence="2" key="1">
    <citation type="journal article" date="2023" name="G3 (Bethesda)">
        <title>Genome assembly and association tests identify interacting loci associated with vigor, precocity, and sex in interspecific pistachio rootstocks.</title>
        <authorList>
            <person name="Palmer W."/>
            <person name="Jacygrad E."/>
            <person name="Sagayaradj S."/>
            <person name="Cavanaugh K."/>
            <person name="Han R."/>
            <person name="Bertier L."/>
            <person name="Beede B."/>
            <person name="Kafkas S."/>
            <person name="Golino D."/>
            <person name="Preece J."/>
            <person name="Michelmore R."/>
        </authorList>
    </citation>
    <scope>NUCLEOTIDE SEQUENCE [LARGE SCALE GENOMIC DNA]</scope>
</reference>
<name>A0ACC0ZXW5_9ROSI</name>
<gene>
    <name evidence="1" type="ORF">Patl1_24210</name>
</gene>
<sequence length="63" mass="7376">MGKTTYKRLKESQSFRQRLVLVTLTNTPVFIEDIRAEETWPGLRLLEKAYDDCVVEISETGHY</sequence>
<evidence type="ECO:0000313" key="1">
    <source>
        <dbReference type="EMBL" id="KAJ0080060.1"/>
    </source>
</evidence>
<proteinExistence type="predicted"/>
<accession>A0ACC0ZXW5</accession>
<evidence type="ECO:0000313" key="2">
    <source>
        <dbReference type="Proteomes" id="UP001164250"/>
    </source>
</evidence>
<keyword evidence="2" id="KW-1185">Reference proteome</keyword>
<comment type="caution">
    <text evidence="1">The sequence shown here is derived from an EMBL/GenBank/DDBJ whole genome shotgun (WGS) entry which is preliminary data.</text>
</comment>
<protein>
    <submittedName>
        <fullName evidence="1">Uncharacterized protein</fullName>
    </submittedName>
</protein>
<dbReference type="EMBL" id="CM047909">
    <property type="protein sequence ID" value="KAJ0080060.1"/>
    <property type="molecule type" value="Genomic_DNA"/>
</dbReference>
<organism evidence="1 2">
    <name type="scientific">Pistacia atlantica</name>
    <dbReference type="NCBI Taxonomy" id="434234"/>
    <lineage>
        <taxon>Eukaryota</taxon>
        <taxon>Viridiplantae</taxon>
        <taxon>Streptophyta</taxon>
        <taxon>Embryophyta</taxon>
        <taxon>Tracheophyta</taxon>
        <taxon>Spermatophyta</taxon>
        <taxon>Magnoliopsida</taxon>
        <taxon>eudicotyledons</taxon>
        <taxon>Gunneridae</taxon>
        <taxon>Pentapetalae</taxon>
        <taxon>rosids</taxon>
        <taxon>malvids</taxon>
        <taxon>Sapindales</taxon>
        <taxon>Anacardiaceae</taxon>
        <taxon>Pistacia</taxon>
    </lineage>
</organism>
<dbReference type="Proteomes" id="UP001164250">
    <property type="component" value="Chromosome 13"/>
</dbReference>